<evidence type="ECO:0000313" key="4">
    <source>
        <dbReference type="EMBL" id="VFK10436.1"/>
    </source>
</evidence>
<dbReference type="Pfam" id="PF00300">
    <property type="entry name" value="His_Phos_1"/>
    <property type="match status" value="1"/>
</dbReference>
<dbReference type="PANTHER" id="PTHR48100:SF1">
    <property type="entry name" value="HISTIDINE PHOSPHATASE FAMILY PROTEIN-RELATED"/>
    <property type="match status" value="1"/>
</dbReference>
<dbReference type="EMBL" id="CAADFL010000140">
    <property type="protein sequence ID" value="VFK10436.1"/>
    <property type="molecule type" value="Genomic_DNA"/>
</dbReference>
<dbReference type="EMBL" id="CAADEZ010000009">
    <property type="protein sequence ID" value="VFJ43567.1"/>
    <property type="molecule type" value="Genomic_DNA"/>
</dbReference>
<reference evidence="2" key="1">
    <citation type="submission" date="2019-02" db="EMBL/GenBank/DDBJ databases">
        <authorList>
            <person name="Gruber-Vodicka R. H."/>
            <person name="Seah K. B. B."/>
        </authorList>
    </citation>
    <scope>NUCLEOTIDE SEQUENCE</scope>
    <source>
        <strain evidence="2">BECK_BZ163</strain>
        <strain evidence="4">BECK_BZ164</strain>
        <strain evidence="3">BECK_BZ165</strain>
    </source>
</reference>
<keyword evidence="1" id="KW-0472">Membrane</keyword>
<evidence type="ECO:0000313" key="2">
    <source>
        <dbReference type="EMBL" id="VFJ43567.1"/>
    </source>
</evidence>
<evidence type="ECO:0000313" key="3">
    <source>
        <dbReference type="EMBL" id="VFJ68683.1"/>
    </source>
</evidence>
<organism evidence="2">
    <name type="scientific">Candidatus Kentrum sp. FM</name>
    <dbReference type="NCBI Taxonomy" id="2126340"/>
    <lineage>
        <taxon>Bacteria</taxon>
        <taxon>Pseudomonadati</taxon>
        <taxon>Pseudomonadota</taxon>
        <taxon>Gammaproteobacteria</taxon>
        <taxon>Candidatus Kentrum</taxon>
    </lineage>
</organism>
<proteinExistence type="predicted"/>
<dbReference type="AlphaFoldDB" id="A0A450RX14"/>
<dbReference type="SUPFAM" id="SSF53254">
    <property type="entry name" value="Phosphoglycerate mutase-like"/>
    <property type="match status" value="1"/>
</dbReference>
<keyword evidence="1" id="KW-1133">Transmembrane helix</keyword>
<name>A0A450RX14_9GAMM</name>
<dbReference type="CDD" id="cd07067">
    <property type="entry name" value="HP_PGM_like"/>
    <property type="match status" value="1"/>
</dbReference>
<dbReference type="PIRSF" id="PIRSF000709">
    <property type="entry name" value="6PFK_2-Ptase"/>
    <property type="match status" value="1"/>
</dbReference>
<dbReference type="InterPro" id="IPR029033">
    <property type="entry name" value="His_PPase_superfam"/>
</dbReference>
<dbReference type="EMBL" id="CAADFA010000494">
    <property type="protein sequence ID" value="VFJ68683.1"/>
    <property type="molecule type" value="Genomic_DNA"/>
</dbReference>
<keyword evidence="1" id="KW-0812">Transmembrane</keyword>
<dbReference type="GO" id="GO:0005737">
    <property type="term" value="C:cytoplasm"/>
    <property type="evidence" value="ECO:0007669"/>
    <property type="project" value="TreeGrafter"/>
</dbReference>
<protein>
    <submittedName>
        <fullName evidence="2">Alpha-ribazole phosphatase/probable phosphoglycerate mutase</fullName>
    </submittedName>
</protein>
<gene>
    <name evidence="2" type="ORF">BECKFM1743A_GA0114220_1000915</name>
    <name evidence="4" type="ORF">BECKFM1743B_GA0114221_101402</name>
    <name evidence="3" type="ORF">BECKFM1743C_GA0114222_104941</name>
</gene>
<dbReference type="InterPro" id="IPR050275">
    <property type="entry name" value="PGM_Phosphatase"/>
</dbReference>
<dbReference type="InterPro" id="IPR013078">
    <property type="entry name" value="His_Pase_superF_clade-1"/>
</dbReference>
<sequence length="219" mass="24345">MRSKIILLIRHGEAIQGKDRGGENWEHRPYIGKTDPSLTQTGIVQAKQLVERLIPWVYTKAPMGESVPKTIAVLSSPARRALETARLATSGLGTRGTELPIQQDPDLWEIDFGRWEGKCFPQIKAMDAVLVDEWAQGRMDFRFPEGESLSAFRARVIRAGDRMRHHRAQVLLVITHGGVIRFLICYLLGLPPSSHLAFQIGTGSIARIHCYDGGAVLGL</sequence>
<evidence type="ECO:0000256" key="1">
    <source>
        <dbReference type="SAM" id="Phobius"/>
    </source>
</evidence>
<accession>A0A450RX14</accession>
<dbReference type="Gene3D" id="3.40.50.1240">
    <property type="entry name" value="Phosphoglycerate mutase-like"/>
    <property type="match status" value="1"/>
</dbReference>
<dbReference type="PANTHER" id="PTHR48100">
    <property type="entry name" value="BROAD-SPECIFICITY PHOSPHATASE YOR283W-RELATED"/>
    <property type="match status" value="1"/>
</dbReference>
<feature type="transmembrane region" description="Helical" evidence="1">
    <location>
        <begin position="170"/>
        <end position="189"/>
    </location>
</feature>
<dbReference type="SMART" id="SM00855">
    <property type="entry name" value="PGAM"/>
    <property type="match status" value="1"/>
</dbReference>
<dbReference type="GO" id="GO:0016791">
    <property type="term" value="F:phosphatase activity"/>
    <property type="evidence" value="ECO:0007669"/>
    <property type="project" value="TreeGrafter"/>
</dbReference>